<dbReference type="InterPro" id="IPR052344">
    <property type="entry name" value="Transposase-related"/>
</dbReference>
<evidence type="ECO:0000259" key="6">
    <source>
        <dbReference type="Pfam" id="PF13817"/>
    </source>
</evidence>
<sequence length="552" mass="61906">MLRMLGTQGPLPIDLAQLPPEAAALIAQMQQRLEQQDQQLAEQVRELAQQQALLERKDRELALRQTKIEKINFELARLKRWKFGAKSEAMTAEQRQLFHDTVAEDEASLQAQLAALQASLPEVPKTPKAPPRKPRRQALPQHLRRVEHRHDPEDTTCGCGQAMVRVGEDISEKLDIVPAEFFVHRHIYGKWACRCCQSLKQEAAAAEIVDGGIPASGLVAHTLISRFVDHLPYYRQESINARSGVHTPRSTLAAWAGYAGAALEPLYDAHKRFVLGARVLHADETPVALLDPGAGKTRRAYVWAYARGELDAQRGVIFEFCLGRGGQYPVAFLGGEDGAWNGTLLTDQYAGYDSAMDARVYPKRVAAGCVVHARRKYDEVARAGTSPVAEAAIKRLAQIYHLEGSLAAMPAEHRHRGRQELTKPLWQEFKLWLELERRRVPDGSSIAAAIDYSLNHWAQFTRHLDDGEVPLDNNFLERQIKPWQMGRKNWLFAGSALAGQRAAVVMSLVQSAKLNGHDPWQYLRDVLARLPSHLNSRIEELLPHRWQAGNAD</sequence>
<name>A0ABU8WZ19_9BURK</name>
<accession>A0ABU8WZ19</accession>
<feature type="domain" description="Transposase IS66 C-terminal" evidence="6">
    <location>
        <begin position="507"/>
        <end position="544"/>
    </location>
</feature>
<dbReference type="PANTHER" id="PTHR33678">
    <property type="entry name" value="BLL1576 PROTEIN"/>
    <property type="match status" value="1"/>
</dbReference>
<evidence type="ECO:0000313" key="7">
    <source>
        <dbReference type="EMBL" id="MEJ8852629.1"/>
    </source>
</evidence>
<evidence type="ECO:0000259" key="4">
    <source>
        <dbReference type="Pfam" id="PF13005"/>
    </source>
</evidence>
<organism evidence="7 8">
    <name type="scientific">Variovorax rhizosphaerae</name>
    <dbReference type="NCBI Taxonomy" id="1836200"/>
    <lineage>
        <taxon>Bacteria</taxon>
        <taxon>Pseudomonadati</taxon>
        <taxon>Pseudomonadota</taxon>
        <taxon>Betaproteobacteria</taxon>
        <taxon>Burkholderiales</taxon>
        <taxon>Comamonadaceae</taxon>
        <taxon>Variovorax</taxon>
    </lineage>
</organism>
<feature type="coiled-coil region" evidence="1">
    <location>
        <begin position="26"/>
        <end position="60"/>
    </location>
</feature>
<evidence type="ECO:0000259" key="5">
    <source>
        <dbReference type="Pfam" id="PF13007"/>
    </source>
</evidence>
<dbReference type="Pfam" id="PF03050">
    <property type="entry name" value="DDE_Tnp_IS66"/>
    <property type="match status" value="1"/>
</dbReference>
<dbReference type="InterPro" id="IPR004291">
    <property type="entry name" value="Transposase_IS66_central"/>
</dbReference>
<reference evidence="7 8" key="1">
    <citation type="submission" date="2024-03" db="EMBL/GenBank/DDBJ databases">
        <title>Novel species of the genus Variovorax.</title>
        <authorList>
            <person name="Liu Q."/>
            <person name="Xin Y.-H."/>
        </authorList>
    </citation>
    <scope>NUCLEOTIDE SEQUENCE [LARGE SCALE GENOMIC DNA]</scope>
    <source>
        <strain evidence="7 8">KACC 18900</strain>
    </source>
</reference>
<dbReference type="PANTHER" id="PTHR33678:SF1">
    <property type="entry name" value="BLL1576 PROTEIN"/>
    <property type="match status" value="1"/>
</dbReference>
<keyword evidence="8" id="KW-1185">Reference proteome</keyword>
<dbReference type="Pfam" id="PF13007">
    <property type="entry name" value="LZ_Tnp_IS66"/>
    <property type="match status" value="1"/>
</dbReference>
<gene>
    <name evidence="7" type="ORF">WKW82_38900</name>
</gene>
<proteinExistence type="predicted"/>
<feature type="domain" description="Transposase IS66 zinc-finger binding" evidence="4">
    <location>
        <begin position="154"/>
        <end position="196"/>
    </location>
</feature>
<dbReference type="Pfam" id="PF13005">
    <property type="entry name" value="zf-IS66"/>
    <property type="match status" value="1"/>
</dbReference>
<dbReference type="Proteomes" id="UP001385892">
    <property type="component" value="Unassembled WGS sequence"/>
</dbReference>
<dbReference type="NCBIfam" id="NF033517">
    <property type="entry name" value="transpos_IS66"/>
    <property type="match status" value="1"/>
</dbReference>
<protein>
    <submittedName>
        <fullName evidence="7">IS66 family transposase</fullName>
    </submittedName>
</protein>
<evidence type="ECO:0000256" key="1">
    <source>
        <dbReference type="SAM" id="Coils"/>
    </source>
</evidence>
<dbReference type="InterPro" id="IPR039552">
    <property type="entry name" value="IS66_C"/>
</dbReference>
<feature type="compositionally biased region" description="Basic residues" evidence="2">
    <location>
        <begin position="130"/>
        <end position="147"/>
    </location>
</feature>
<feature type="region of interest" description="Disordered" evidence="2">
    <location>
        <begin position="121"/>
        <end position="154"/>
    </location>
</feature>
<feature type="domain" description="Transposase TnpC homeodomain" evidence="5">
    <location>
        <begin position="73"/>
        <end position="147"/>
    </location>
</feature>
<feature type="domain" description="Transposase IS66 central" evidence="3">
    <location>
        <begin position="212"/>
        <end position="500"/>
    </location>
</feature>
<dbReference type="InterPro" id="IPR024474">
    <property type="entry name" value="Znf_dom_IS66"/>
</dbReference>
<evidence type="ECO:0000313" key="8">
    <source>
        <dbReference type="Proteomes" id="UP001385892"/>
    </source>
</evidence>
<dbReference type="EMBL" id="JBBKZT010000053">
    <property type="protein sequence ID" value="MEJ8852629.1"/>
    <property type="molecule type" value="Genomic_DNA"/>
</dbReference>
<dbReference type="InterPro" id="IPR024463">
    <property type="entry name" value="Transposase_TnpC_homeodom"/>
</dbReference>
<keyword evidence="1" id="KW-0175">Coiled coil</keyword>
<evidence type="ECO:0000256" key="2">
    <source>
        <dbReference type="SAM" id="MobiDB-lite"/>
    </source>
</evidence>
<evidence type="ECO:0000259" key="3">
    <source>
        <dbReference type="Pfam" id="PF03050"/>
    </source>
</evidence>
<dbReference type="Pfam" id="PF13817">
    <property type="entry name" value="DDE_Tnp_IS66_C"/>
    <property type="match status" value="1"/>
</dbReference>
<comment type="caution">
    <text evidence="7">The sequence shown here is derived from an EMBL/GenBank/DDBJ whole genome shotgun (WGS) entry which is preliminary data.</text>
</comment>